<reference evidence="2" key="1">
    <citation type="submission" date="2022-01" db="EMBL/GenBank/DDBJ databases">
        <authorList>
            <person name="Braso-Vives M."/>
        </authorList>
    </citation>
    <scope>NUCLEOTIDE SEQUENCE</scope>
</reference>
<dbReference type="Proteomes" id="UP000838412">
    <property type="component" value="Chromosome 10"/>
</dbReference>
<evidence type="ECO:0000313" key="3">
    <source>
        <dbReference type="Proteomes" id="UP000838412"/>
    </source>
</evidence>
<evidence type="ECO:0000313" key="2">
    <source>
        <dbReference type="EMBL" id="CAH1237938.1"/>
    </source>
</evidence>
<proteinExistence type="predicted"/>
<evidence type="ECO:0000256" key="1">
    <source>
        <dbReference type="SAM" id="Coils"/>
    </source>
</evidence>
<dbReference type="OrthoDB" id="2442112at2759"/>
<dbReference type="InterPro" id="IPR054148">
    <property type="entry name" value="ASNSD1-SEP"/>
</dbReference>
<name>A0A8J9VEL3_BRALA</name>
<dbReference type="AlphaFoldDB" id="A0A8J9VEL3"/>
<sequence>MQTPPPYILNTKCANYSMPQDHVLLCYKITGSGRKTYMNEQTVLEIELRTVKQDKRVYKQQQNSNVFFREDKTKLLSECKKTMDELRKEYQEIQQDAER</sequence>
<keyword evidence="3" id="KW-1185">Reference proteome</keyword>
<gene>
    <name evidence="2" type="primary">Hypp5468</name>
    <name evidence="2" type="ORF">BLAG_LOCUS2716</name>
</gene>
<organism evidence="2 3">
    <name type="scientific">Branchiostoma lanceolatum</name>
    <name type="common">Common lancelet</name>
    <name type="synonym">Amphioxus lanceolatum</name>
    <dbReference type="NCBI Taxonomy" id="7740"/>
    <lineage>
        <taxon>Eukaryota</taxon>
        <taxon>Metazoa</taxon>
        <taxon>Chordata</taxon>
        <taxon>Cephalochordata</taxon>
        <taxon>Leptocardii</taxon>
        <taxon>Amphioxiformes</taxon>
        <taxon>Branchiostomatidae</taxon>
        <taxon>Branchiostoma</taxon>
    </lineage>
</organism>
<feature type="coiled-coil region" evidence="1">
    <location>
        <begin position="69"/>
        <end position="96"/>
    </location>
</feature>
<keyword evidence="1" id="KW-0175">Coiled coil</keyword>
<protein>
    <submittedName>
        <fullName evidence="2">Hypp5468 protein</fullName>
    </submittedName>
</protein>
<dbReference type="EMBL" id="OV696695">
    <property type="protein sequence ID" value="CAH1237938.1"/>
    <property type="molecule type" value="Genomic_DNA"/>
</dbReference>
<accession>A0A8J9VEL3</accession>
<dbReference type="Pfam" id="PF21975">
    <property type="entry name" value="ASNSD1-SEP"/>
    <property type="match status" value="1"/>
</dbReference>